<dbReference type="GO" id="GO:0070987">
    <property type="term" value="P:error-free translesion synthesis"/>
    <property type="evidence" value="ECO:0007669"/>
    <property type="project" value="UniProtKB-ARBA"/>
</dbReference>
<dbReference type="RefSeq" id="XP_046053470.1">
    <property type="nucleotide sequence ID" value="XM_046195062.1"/>
</dbReference>
<evidence type="ECO:0000256" key="3">
    <source>
        <dbReference type="ARBA" id="ARBA00022679"/>
    </source>
</evidence>
<evidence type="ECO:0000256" key="4">
    <source>
        <dbReference type="ARBA" id="ARBA00022723"/>
    </source>
</evidence>
<dbReference type="FunFam" id="1.10.150.20:FF:000014">
    <property type="entry name" value="Polymerase (DNA directed), eta"/>
    <property type="match status" value="1"/>
</dbReference>
<feature type="compositionally biased region" description="Polar residues" evidence="12">
    <location>
        <begin position="499"/>
        <end position="509"/>
    </location>
</feature>
<accession>A0A9P9KN32</accession>
<sequence>MASSPLHRPLGASSPLLEGGRRRSQFTYRQFSQLASSNTSNPLRVIAHIDLDAFYAQCETVRLGISEDKPLAVQQWQGLIAVNYPAREFGIGRHCNVEEAKKLCPELIAQHVATWREGDDKWAYREDAAAHIATDKVSLDHYRLQSRKILSCIKEALPLDLQKVEKASIDEVFLDLSSQIHLILLERFPELSNPPPYDDPTENLPLPSIAALDWQTDALIDLDEEQETADPDWDDVAILIGSEIVRNVRAEVRQKLGYTCSAGVASNKLLSKLGSAYKKPNKQTVVRNRAVSAFMAGFQITKLRNLGGKLGEQIVSAFNTESVTELLGVPLTTMKAKLGHDIGLWIYNTIRGIDTSEVNSRTRIKSMLSAKSFRPTISSSEQATRWLRIFAADIFARLVEEGVSENKRRPRTMNLHHRHEGQVRSRQAPIPQGRIIDEGSLFELAKDLLSQIIAEGRGVWPCANLSLSVAGFEDGVKGNMGIGAFLVKGEEAEALRSSIPDNRQSSTGPEPSAKKRRVEDGGIQRFFSKRPSIDHERSLLTDSHTHGEDSKTYSMLSDPTQKTPSFATKYDYEARHESDLAMHQSYASPSHESAFDVQVDQNQHSLIDVVCSRCKASFADPEALQNHMDWHMAKDLQDAERVKPTFAERQPTARNSAQKTQGTASRRNRGGKLEQGSDHCVPWLCDNPLFGTCRFLVTQVCQNNRSGLTETIKDNDKMLQFTVSDNDWDMTWRNKEPQEGFSPASHGAQVSSVTAKVQAQPRDQDPGAVEQALQTQNVPTASGFGNVQWPTKIGRHWTQGCWQHGTGKDQASQDQDQYQGTHAQGQRQLQIPQLGVGLGQGGRQASGTDSPREESVITLTAQPEEGNSSSIDEILAESPSCLERPGDPSLYYLGLLQNQNQLHHKNHNAQQYQGFVGDDPSISSHQQPQPSGFGYQHQHNQPPACSSPPFSFSFPPPAPPSSAPATSVFGLAPPPPLPSPASPPRPTPRRRFQPTASRRQQNLSHCRSNSNLSSSSSVSTGASRRLLASRSPASHSASGKSPRQRLASAPPLPQPIDSADPQDTPTAHHRHSPFLPPHPHLPASSLSACSTLSALSTSSPSSPISGSISSSPALLSTFSSISSSSSSHLTSSSAISSPHINMSRSSRNAAPTTSGTGRQNEYFVPRDGIDREVISADICRYLGNDALVRPGHYENPQTGQAVQGYYITAYRNLTTAMIEDLKADSARWDSERRAQTSRNTSGGTIASRNVGVPPRHSSNSPVVQYRYSETHQSRQHHGPTEGPYQTDPYARDPAFDGPRYPGTGAPGYTGAAGSYGQSYGASSSGAFAGYAQAQQSPPPADTRFSSTTAATMDPSYQASQSPYVAVGTNQRSRGAYDPYANQMASSAAAAAQQAYATAAPTQQGYTATAYPYSGQAPPAGYAMQPQDPFYGRVVPPAADVVNERATGTAQTDTTDQAAGKRPCCIRFILGHGAELGKGKGAIPYHVDLGWYLDIMTLLSGRALRGSILFFVLPGSGWFLLSTPMSLAPGFFGVYHRRDAVFIGIIIGRGRHPDSKEWTHSMRMFAFAWISSYSSNVLLWIP</sequence>
<feature type="region of interest" description="Disordered" evidence="12">
    <location>
        <begin position="495"/>
        <end position="564"/>
    </location>
</feature>
<dbReference type="PANTHER" id="PTHR45873:SF1">
    <property type="entry name" value="DNA POLYMERASE ETA"/>
    <property type="match status" value="1"/>
</dbReference>
<keyword evidence="5" id="KW-0227">DNA damage</keyword>
<feature type="region of interest" description="Disordered" evidence="12">
    <location>
        <begin position="912"/>
        <end position="1082"/>
    </location>
</feature>
<evidence type="ECO:0000256" key="5">
    <source>
        <dbReference type="ARBA" id="ARBA00022763"/>
    </source>
</evidence>
<dbReference type="GeneID" id="70225016"/>
<evidence type="ECO:0000256" key="8">
    <source>
        <dbReference type="ARBA" id="ARBA00023128"/>
    </source>
</evidence>
<dbReference type="GO" id="GO:0005634">
    <property type="term" value="C:nucleus"/>
    <property type="evidence" value="ECO:0007669"/>
    <property type="project" value="UniProtKB-SubCell"/>
</dbReference>
<dbReference type="InterPro" id="IPR001126">
    <property type="entry name" value="UmuC"/>
</dbReference>
<dbReference type="PROSITE" id="PS51907">
    <property type="entry name" value="ZF_UBZ3"/>
    <property type="match status" value="1"/>
</dbReference>
<evidence type="ECO:0000256" key="11">
    <source>
        <dbReference type="ARBA" id="ARBA00044975"/>
    </source>
</evidence>
<feature type="compositionally biased region" description="Low complexity" evidence="12">
    <location>
        <begin position="1125"/>
        <end position="1138"/>
    </location>
</feature>
<feature type="region of interest" description="Disordered" evidence="12">
    <location>
        <begin position="646"/>
        <end position="677"/>
    </location>
</feature>
<comment type="subcellular location">
    <subcellularLocation>
        <location evidence="2">Mitochondrion</location>
    </subcellularLocation>
    <subcellularLocation>
        <location evidence="1">Nucleus</location>
    </subcellularLocation>
</comment>
<dbReference type="FunFam" id="3.30.1490.100:FF:000009">
    <property type="entry name" value="DNA polymerase eta subunit"/>
    <property type="match status" value="1"/>
</dbReference>
<keyword evidence="4" id="KW-0479">Metal-binding</keyword>
<feature type="compositionally biased region" description="Low complexity" evidence="12">
    <location>
        <begin position="942"/>
        <end position="953"/>
    </location>
</feature>
<evidence type="ECO:0000259" key="13">
    <source>
        <dbReference type="PROSITE" id="PS50173"/>
    </source>
</evidence>
<dbReference type="InterPro" id="IPR017961">
    <property type="entry name" value="DNA_pol_Y-fam_little_finger"/>
</dbReference>
<proteinExistence type="predicted"/>
<evidence type="ECO:0000256" key="9">
    <source>
        <dbReference type="ARBA" id="ARBA00023204"/>
    </source>
</evidence>
<evidence type="ECO:0000313" key="15">
    <source>
        <dbReference type="EMBL" id="KAH7264735.1"/>
    </source>
</evidence>
<dbReference type="InterPro" id="IPR043502">
    <property type="entry name" value="DNA/RNA_pol_sf"/>
</dbReference>
<dbReference type="GO" id="GO:0006281">
    <property type="term" value="P:DNA repair"/>
    <property type="evidence" value="ECO:0007669"/>
    <property type="project" value="UniProtKB-KW"/>
</dbReference>
<dbReference type="OrthoDB" id="5723at2759"/>
<dbReference type="GO" id="GO:0007064">
    <property type="term" value="P:mitotic sister chromatid cohesion"/>
    <property type="evidence" value="ECO:0007669"/>
    <property type="project" value="UniProtKB-ARBA"/>
</dbReference>
<comment type="caution">
    <text evidence="15">The sequence shown here is derived from an EMBL/GenBank/DDBJ whole genome shotgun (WGS) entry which is preliminary data.</text>
</comment>
<dbReference type="Gene3D" id="3.30.1490.100">
    <property type="entry name" value="DNA polymerase, Y-family, little finger domain"/>
    <property type="match status" value="1"/>
</dbReference>
<dbReference type="Gene3D" id="1.10.150.20">
    <property type="entry name" value="5' to 3' exonuclease, C-terminal subdomain"/>
    <property type="match status" value="1"/>
</dbReference>
<dbReference type="GO" id="GO:0008270">
    <property type="term" value="F:zinc ion binding"/>
    <property type="evidence" value="ECO:0007669"/>
    <property type="project" value="UniProtKB-KW"/>
</dbReference>
<keyword evidence="10" id="KW-0539">Nucleus</keyword>
<evidence type="ECO:0000256" key="6">
    <source>
        <dbReference type="ARBA" id="ARBA00022771"/>
    </source>
</evidence>
<feature type="region of interest" description="Disordered" evidence="12">
    <location>
        <begin position="1125"/>
        <end position="1164"/>
    </location>
</feature>
<evidence type="ECO:0000256" key="7">
    <source>
        <dbReference type="ARBA" id="ARBA00022833"/>
    </source>
</evidence>
<keyword evidence="16" id="KW-1185">Reference proteome</keyword>
<feature type="compositionally biased region" description="Polar residues" evidence="12">
    <location>
        <begin position="1236"/>
        <end position="1247"/>
    </location>
</feature>
<dbReference type="EMBL" id="JAGMUX010000003">
    <property type="protein sequence ID" value="KAH7264735.1"/>
    <property type="molecule type" value="Genomic_DNA"/>
</dbReference>
<dbReference type="Pfam" id="PF18439">
    <property type="entry name" value="zf_UBZ"/>
    <property type="match status" value="1"/>
</dbReference>
<dbReference type="SUPFAM" id="SSF56672">
    <property type="entry name" value="DNA/RNA polymerases"/>
    <property type="match status" value="1"/>
</dbReference>
<dbReference type="Gene3D" id="3.40.1170.60">
    <property type="match status" value="1"/>
</dbReference>
<dbReference type="Pfam" id="PF11799">
    <property type="entry name" value="IMS_C"/>
    <property type="match status" value="1"/>
</dbReference>
<name>A0A9P9KN32_FUSRE</name>
<dbReference type="GO" id="GO:0042276">
    <property type="term" value="P:error-prone translesion synthesis"/>
    <property type="evidence" value="ECO:0007669"/>
    <property type="project" value="TreeGrafter"/>
</dbReference>
<feature type="region of interest" description="Disordered" evidence="12">
    <location>
        <begin position="798"/>
        <end position="827"/>
    </location>
</feature>
<evidence type="ECO:0000313" key="16">
    <source>
        <dbReference type="Proteomes" id="UP000720189"/>
    </source>
</evidence>
<organism evidence="15 16">
    <name type="scientific">Fusarium redolens</name>
    <dbReference type="NCBI Taxonomy" id="48865"/>
    <lineage>
        <taxon>Eukaryota</taxon>
        <taxon>Fungi</taxon>
        <taxon>Dikarya</taxon>
        <taxon>Ascomycota</taxon>
        <taxon>Pezizomycotina</taxon>
        <taxon>Sordariomycetes</taxon>
        <taxon>Hypocreomycetidae</taxon>
        <taxon>Hypocreales</taxon>
        <taxon>Nectriaceae</taxon>
        <taxon>Fusarium</taxon>
        <taxon>Fusarium redolens species complex</taxon>
    </lineage>
</organism>
<keyword evidence="8" id="KW-0496">Mitochondrion</keyword>
<dbReference type="GO" id="GO:0003887">
    <property type="term" value="F:DNA-directed DNA polymerase activity"/>
    <property type="evidence" value="ECO:0007669"/>
    <property type="project" value="TreeGrafter"/>
</dbReference>
<feature type="compositionally biased region" description="Pro residues" evidence="12">
    <location>
        <begin position="972"/>
        <end position="986"/>
    </location>
</feature>
<evidence type="ECO:0000256" key="10">
    <source>
        <dbReference type="ARBA" id="ARBA00023242"/>
    </source>
</evidence>
<feature type="compositionally biased region" description="Low complexity" evidence="12">
    <location>
        <begin position="1002"/>
        <end position="1041"/>
    </location>
</feature>
<feature type="domain" description="UBZ3-type" evidence="14">
    <location>
        <begin position="604"/>
        <end position="639"/>
    </location>
</feature>
<dbReference type="GO" id="GO:0005657">
    <property type="term" value="C:replication fork"/>
    <property type="evidence" value="ECO:0007669"/>
    <property type="project" value="UniProtKB-ARBA"/>
</dbReference>
<feature type="region of interest" description="Disordered" evidence="12">
    <location>
        <begin position="1226"/>
        <end position="1303"/>
    </location>
</feature>
<evidence type="ECO:0000256" key="12">
    <source>
        <dbReference type="SAM" id="MobiDB-lite"/>
    </source>
</evidence>
<evidence type="ECO:0000259" key="14">
    <source>
        <dbReference type="PROSITE" id="PS51907"/>
    </source>
</evidence>
<dbReference type="PANTHER" id="PTHR45873">
    <property type="entry name" value="DNA POLYMERASE ETA"/>
    <property type="match status" value="1"/>
</dbReference>
<dbReference type="Proteomes" id="UP000720189">
    <property type="component" value="Unassembled WGS sequence"/>
</dbReference>
<dbReference type="Gene3D" id="3.30.70.270">
    <property type="match status" value="1"/>
</dbReference>
<feature type="compositionally biased region" description="Polar residues" evidence="12">
    <location>
        <begin position="1139"/>
        <end position="1159"/>
    </location>
</feature>
<dbReference type="InterPro" id="IPR041298">
    <property type="entry name" value="UBZ3"/>
</dbReference>
<reference evidence="15" key="1">
    <citation type="journal article" date="2021" name="Nat. Commun.">
        <title>Genetic determinants of endophytism in the Arabidopsis root mycobiome.</title>
        <authorList>
            <person name="Mesny F."/>
            <person name="Miyauchi S."/>
            <person name="Thiergart T."/>
            <person name="Pickel B."/>
            <person name="Atanasova L."/>
            <person name="Karlsson M."/>
            <person name="Huettel B."/>
            <person name="Barry K.W."/>
            <person name="Haridas S."/>
            <person name="Chen C."/>
            <person name="Bauer D."/>
            <person name="Andreopoulos W."/>
            <person name="Pangilinan J."/>
            <person name="LaButti K."/>
            <person name="Riley R."/>
            <person name="Lipzen A."/>
            <person name="Clum A."/>
            <person name="Drula E."/>
            <person name="Henrissat B."/>
            <person name="Kohler A."/>
            <person name="Grigoriev I.V."/>
            <person name="Martin F.M."/>
            <person name="Hacquard S."/>
        </authorList>
    </citation>
    <scope>NUCLEOTIDE SEQUENCE</scope>
    <source>
        <strain evidence="15">MPI-CAGE-AT-0023</strain>
    </source>
</reference>
<feature type="compositionally biased region" description="Polar residues" evidence="12">
    <location>
        <begin position="652"/>
        <end position="665"/>
    </location>
</feature>
<dbReference type="GO" id="GO:0005739">
    <property type="term" value="C:mitochondrion"/>
    <property type="evidence" value="ECO:0007669"/>
    <property type="project" value="UniProtKB-SubCell"/>
</dbReference>
<dbReference type="GO" id="GO:0009314">
    <property type="term" value="P:response to radiation"/>
    <property type="evidence" value="ECO:0007669"/>
    <property type="project" value="TreeGrafter"/>
</dbReference>
<evidence type="ECO:0000256" key="2">
    <source>
        <dbReference type="ARBA" id="ARBA00004173"/>
    </source>
</evidence>
<keyword evidence="6" id="KW-0863">Zinc-finger</keyword>
<keyword evidence="3" id="KW-0808">Transferase</keyword>
<keyword evidence="7" id="KW-0862">Zinc</keyword>
<dbReference type="InterPro" id="IPR043128">
    <property type="entry name" value="Rev_trsase/Diguanyl_cyclase"/>
</dbReference>
<dbReference type="PROSITE" id="PS00028">
    <property type="entry name" value="ZINC_FINGER_C2H2_1"/>
    <property type="match status" value="1"/>
</dbReference>
<feature type="compositionally biased region" description="Polar residues" evidence="12">
    <location>
        <begin position="552"/>
        <end position="564"/>
    </location>
</feature>
<feature type="region of interest" description="Disordered" evidence="12">
    <location>
        <begin position="836"/>
        <end position="855"/>
    </location>
</feature>
<dbReference type="InterPro" id="IPR013087">
    <property type="entry name" value="Znf_C2H2_type"/>
</dbReference>
<feature type="compositionally biased region" description="Polar residues" evidence="12">
    <location>
        <begin position="809"/>
        <end position="827"/>
    </location>
</feature>
<keyword evidence="9" id="KW-0234">DNA repair</keyword>
<dbReference type="GO" id="GO:0003684">
    <property type="term" value="F:damaged DNA binding"/>
    <property type="evidence" value="ECO:0007669"/>
    <property type="project" value="InterPro"/>
</dbReference>
<dbReference type="GO" id="GO:0035861">
    <property type="term" value="C:site of double-strand break"/>
    <property type="evidence" value="ECO:0007669"/>
    <property type="project" value="TreeGrafter"/>
</dbReference>
<dbReference type="PROSITE" id="PS50173">
    <property type="entry name" value="UMUC"/>
    <property type="match status" value="1"/>
</dbReference>
<feature type="domain" description="UmuC" evidence="13">
    <location>
        <begin position="46"/>
        <end position="307"/>
    </location>
</feature>
<dbReference type="FunFam" id="3.40.1170.60:FF:000008">
    <property type="entry name" value="DNA polymerase eta subunit"/>
    <property type="match status" value="1"/>
</dbReference>
<protein>
    <recommendedName>
        <fullName evidence="11">DNA polymerase eta</fullName>
    </recommendedName>
</protein>
<dbReference type="InterPro" id="IPR036775">
    <property type="entry name" value="DNA_pol_Y-fam_lit_finger_sf"/>
</dbReference>
<evidence type="ECO:0000256" key="1">
    <source>
        <dbReference type="ARBA" id="ARBA00004123"/>
    </source>
</evidence>
<dbReference type="Pfam" id="PF21704">
    <property type="entry name" value="POLH-Rev1_HhH"/>
    <property type="match status" value="1"/>
</dbReference>
<dbReference type="Pfam" id="PF00817">
    <property type="entry name" value="IMS"/>
    <property type="match status" value="1"/>
</dbReference>
<dbReference type="InterPro" id="IPR052230">
    <property type="entry name" value="DNA_polymerase_eta"/>
</dbReference>
<gene>
    <name evidence="15" type="ORF">BKA55DRAFT_590236</name>
</gene>
<feature type="compositionally biased region" description="Low complexity" evidence="12">
    <location>
        <begin position="920"/>
        <end position="931"/>
    </location>
</feature>
<dbReference type="SUPFAM" id="SSF100879">
    <property type="entry name" value="Lesion bypass DNA polymerase (Y-family), little finger domain"/>
    <property type="match status" value="1"/>
</dbReference>
<feature type="compositionally biased region" description="Basic and acidic residues" evidence="12">
    <location>
        <begin position="531"/>
        <end position="551"/>
    </location>
</feature>